<protein>
    <recommendedName>
        <fullName evidence="16">Spastin</fullName>
        <ecNumber evidence="16">5.6.1.1</ecNumber>
    </recommendedName>
</protein>
<dbReference type="InterPro" id="IPR015415">
    <property type="entry name" value="Spast_Vps4_C"/>
</dbReference>
<dbReference type="HAMAP" id="MF_03021">
    <property type="entry name" value="Spastin"/>
    <property type="match status" value="1"/>
</dbReference>
<keyword evidence="13 16" id="KW-0539">Nucleus</keyword>
<evidence type="ECO:0000256" key="18">
    <source>
        <dbReference type="SAM" id="Phobius"/>
    </source>
</evidence>
<keyword evidence="12 16" id="KW-0413">Isomerase</keyword>
<dbReference type="GO" id="GO:0048471">
    <property type="term" value="C:perinuclear region of cytoplasm"/>
    <property type="evidence" value="ECO:0007669"/>
    <property type="project" value="UniProtKB-SubCell"/>
</dbReference>
<dbReference type="InterPro" id="IPR007330">
    <property type="entry name" value="MIT_dom"/>
</dbReference>
<evidence type="ECO:0000256" key="17">
    <source>
        <dbReference type="SAM" id="MobiDB-lite"/>
    </source>
</evidence>
<evidence type="ECO:0000256" key="6">
    <source>
        <dbReference type="ARBA" id="ARBA00022741"/>
    </source>
</evidence>
<keyword evidence="16" id="KW-0021">Allosteric enzyme</keyword>
<evidence type="ECO:0000313" key="21">
    <source>
        <dbReference type="Ensembl" id="ENSSVLP00005031204.1"/>
    </source>
</evidence>
<dbReference type="GO" id="GO:0005813">
    <property type="term" value="C:centrosome"/>
    <property type="evidence" value="ECO:0007669"/>
    <property type="project" value="UniProtKB-SubCell"/>
</dbReference>
<dbReference type="GO" id="GO:0034214">
    <property type="term" value="P:protein hexamerization"/>
    <property type="evidence" value="ECO:0007669"/>
    <property type="project" value="UniProtKB-UniRule"/>
</dbReference>
<dbReference type="GO" id="GO:0005874">
    <property type="term" value="C:microtubule"/>
    <property type="evidence" value="ECO:0007669"/>
    <property type="project" value="UniProtKB-UniRule"/>
</dbReference>
<evidence type="ECO:0000313" key="22">
    <source>
        <dbReference type="Proteomes" id="UP000694564"/>
    </source>
</evidence>
<dbReference type="SUPFAM" id="SSF52540">
    <property type="entry name" value="P-loop containing nucleoside triphosphate hydrolases"/>
    <property type="match status" value="1"/>
</dbReference>
<sequence>MSSPGGRGKKKGSGGPSSPVPPRPPPSCLAPAPHAAGPAPPPRSPHKRNLYYFSYPLFVGFALLRLVAFHLGLLFVWLCQRFSRALMAAKRSSRAAPAPASASPPAPAPGGEAEHVRAFHKQAFEYISIALRIDEDEKAGQKEQAVEWYKKGIEELEKGIAVIVTGQGEQCERARRLQAKMMTNLVMAKDRLQLLESGAVPKRKDPLTHASNSLPRSKTVLKTGSTGLSGHHRAPSCSGLSMVSGGRQGPGPAAAIHKGTPKTNRTNKPSTPTTAPRKKKDLKNFRNVDSNLANLIMNEIVDNGTAVKFDDIAGQELAKQALQEIVILPSLRPELFTGLRAPARGLLLFGPPGNGKTMLAKAVAAESNATFFNISAASLTSKYVGEGEKLVRALFAVARELQPSIIFIDEVDSLLCERREGEHDASRRLKTEFLIEFDGVQSAGDDRVLVMGATNRPQELDEAVLRRFIKRVYVSLPNEETRLLLLKNLLCKQGSPLTQKELAQLARMTDGYSGSDLTALAKDAALGPIRELKPEQVKNMSASEMRNIRLSDFTESLKKIKRSVSPQTLEAYIRWNKDFGDTTV</sequence>
<evidence type="ECO:0000256" key="9">
    <source>
        <dbReference type="ARBA" id="ARBA00022902"/>
    </source>
</evidence>
<dbReference type="GO" id="GO:0005819">
    <property type="term" value="C:spindle"/>
    <property type="evidence" value="ECO:0007669"/>
    <property type="project" value="UniProtKB-SubCell"/>
</dbReference>
<feature type="topological domain" description="Cytoplasmic" evidence="16">
    <location>
        <begin position="78"/>
        <end position="584"/>
    </location>
</feature>
<keyword evidence="18" id="KW-0812">Transmembrane</keyword>
<dbReference type="GeneTree" id="ENSGT00940000156258"/>
<dbReference type="Ensembl" id="ENSSVLT00005034651.1">
    <property type="protein sequence ID" value="ENSSVLP00005031204.1"/>
    <property type="gene ID" value="ENSSVLG00005024266.1"/>
</dbReference>
<dbReference type="InterPro" id="IPR003959">
    <property type="entry name" value="ATPase_AAA_core"/>
</dbReference>
<feature type="region of interest" description="Disordered" evidence="17">
    <location>
        <begin position="1"/>
        <end position="43"/>
    </location>
</feature>
<dbReference type="GO" id="GO:0005524">
    <property type="term" value="F:ATP binding"/>
    <property type="evidence" value="ECO:0007669"/>
    <property type="project" value="UniProtKB-UniRule"/>
</dbReference>
<dbReference type="InterPro" id="IPR035106">
    <property type="entry name" value="Spastin_chordate"/>
</dbReference>
<keyword evidence="22" id="KW-1185">Reference proteome</keyword>
<dbReference type="GO" id="GO:0008568">
    <property type="term" value="F:microtubule severing ATPase activity"/>
    <property type="evidence" value="ECO:0007669"/>
    <property type="project" value="UniProtKB-UniRule"/>
</dbReference>
<dbReference type="GO" id="GO:0005768">
    <property type="term" value="C:endosome"/>
    <property type="evidence" value="ECO:0007669"/>
    <property type="project" value="UniProtKB-UniRule"/>
</dbReference>
<name>A0A8D2DZD9_SCIVU</name>
<evidence type="ECO:0000256" key="3">
    <source>
        <dbReference type="ARBA" id="ARBA00022490"/>
    </source>
</evidence>
<dbReference type="CDD" id="cd02679">
    <property type="entry name" value="MIT_spastin"/>
    <property type="match status" value="1"/>
</dbReference>
<dbReference type="SMART" id="SM00745">
    <property type="entry name" value="MIT"/>
    <property type="match status" value="1"/>
</dbReference>
<dbReference type="GO" id="GO:0007409">
    <property type="term" value="P:axonogenesis"/>
    <property type="evidence" value="ECO:0007669"/>
    <property type="project" value="UniProtKB-UniRule"/>
</dbReference>
<feature type="domain" description="AAA+ ATPase" evidence="19">
    <location>
        <begin position="342"/>
        <end position="478"/>
    </location>
</feature>
<feature type="short sequence motif" description="Nuclear localization signal" evidence="16">
    <location>
        <begin position="277"/>
        <end position="280"/>
    </location>
</feature>
<dbReference type="GO" id="GO:0005783">
    <property type="term" value="C:endoplasmic reticulum"/>
    <property type="evidence" value="ECO:0007669"/>
    <property type="project" value="UniProtKB-SubCell"/>
</dbReference>
<feature type="region of interest" description="Disordered" evidence="17">
    <location>
        <begin position="94"/>
        <end position="114"/>
    </location>
</feature>
<comment type="activity regulation">
    <text evidence="16">Allosteric enzyme with a cooperative mechanism; at least two neighbor subunits influence each other strongly in spastin hexamers. Microtubule binding promotes cooperative interactions among spastin subunits.</text>
</comment>
<keyword evidence="6 16" id="KW-0547">Nucleotide-binding</keyword>
<dbReference type="OrthoDB" id="10251136at2759"/>
<evidence type="ECO:0000256" key="15">
    <source>
        <dbReference type="ARBA" id="ARBA00036378"/>
    </source>
</evidence>
<keyword evidence="10 16" id="KW-0472">Membrane</keyword>
<feature type="region of interest" description="Disordered" evidence="17">
    <location>
        <begin position="199"/>
        <end position="278"/>
    </location>
</feature>
<evidence type="ECO:0000256" key="12">
    <source>
        <dbReference type="ARBA" id="ARBA00023235"/>
    </source>
</evidence>
<dbReference type="FunFam" id="3.40.50.300:FF:000093">
    <property type="entry name" value="Fidgetin-like 1"/>
    <property type="match status" value="1"/>
</dbReference>
<evidence type="ECO:0000256" key="14">
    <source>
        <dbReference type="ARBA" id="ARBA00023306"/>
    </source>
</evidence>
<accession>A0A8D2DZD9</accession>
<keyword evidence="2 16" id="KW-0217">Developmental protein</keyword>
<evidence type="ECO:0000256" key="13">
    <source>
        <dbReference type="ARBA" id="ARBA00023242"/>
    </source>
</evidence>
<dbReference type="PIRSF" id="PIRSF037338">
    <property type="entry name" value="Spastin"/>
    <property type="match status" value="1"/>
</dbReference>
<keyword evidence="9 16" id="KW-0524">Neurogenesis</keyword>
<keyword evidence="3 16" id="KW-0963">Cytoplasm</keyword>
<dbReference type="GO" id="GO:0008017">
    <property type="term" value="F:microtubule binding"/>
    <property type="evidence" value="ECO:0007669"/>
    <property type="project" value="UniProtKB-UniRule"/>
</dbReference>
<dbReference type="CDD" id="cd19524">
    <property type="entry name" value="RecA-like_spastin"/>
    <property type="match status" value="1"/>
</dbReference>
<feature type="intramembrane region" description="Helical" evidence="16">
    <location>
        <begin position="57"/>
        <end position="77"/>
    </location>
</feature>
<evidence type="ECO:0000256" key="1">
    <source>
        <dbReference type="ARBA" id="ARBA00004489"/>
    </source>
</evidence>
<dbReference type="GO" id="GO:0031117">
    <property type="term" value="P:positive regulation of microtubule depolymerization"/>
    <property type="evidence" value="ECO:0007669"/>
    <property type="project" value="UniProtKB-UniRule"/>
</dbReference>
<dbReference type="GO" id="GO:0016020">
    <property type="term" value="C:membrane"/>
    <property type="evidence" value="ECO:0007669"/>
    <property type="project" value="UniProtKB-SubCell"/>
</dbReference>
<feature type="short sequence motif" description="Nuclear export signal" evidence="16">
    <location>
        <begin position="59"/>
        <end position="67"/>
    </location>
</feature>
<evidence type="ECO:0000256" key="4">
    <source>
        <dbReference type="ARBA" id="ARBA00022618"/>
    </source>
</evidence>
<dbReference type="Gene3D" id="1.10.8.60">
    <property type="match status" value="1"/>
</dbReference>
<evidence type="ECO:0000259" key="20">
    <source>
        <dbReference type="SMART" id="SM00745"/>
    </source>
</evidence>
<dbReference type="InterPro" id="IPR027417">
    <property type="entry name" value="P-loop_NTPase"/>
</dbReference>
<comment type="subunit">
    <text evidence="16">Homohexamer. Mostly monomeric, but assembles into hexameric structure for short periods of time. Oligomerization seems to be a prerequisite for catalytic activity. Binding to ATP in a cleft between two adjacent subunits stabilizes the homohexameric form. Binds to microtubules at least in part via the alpha-tubulin and beta-tubulin tails. The hexamer adopts a ring conformation through which microtubules pass prior to being severed. Does not interact strongly with tubulin heterodimers. Interacts (via MIT domain) with CHMP1B; the interaction is direct. Interacts with SSNA1. Interacts with ATL1. Interacts with RTN1. Interacts with ZFYVE27. Interacts with REEP1. Interacts (via MIT domain) with IST1.</text>
</comment>
<dbReference type="GO" id="GO:0032506">
    <property type="term" value="P:cytokinetic process"/>
    <property type="evidence" value="ECO:0007669"/>
    <property type="project" value="UniProtKB-UniRule"/>
</dbReference>
<comment type="function">
    <text evidence="16">ATP-dependent microtubule severing protein that specifically recognizes and cuts microtubules that are polyglutamylated. Preferentially recognizes and acts on microtubules decorated with short polyglutamate tails: severing activity increases as the number of glutamates per tubulin rises from one to eight, but decreases beyond this glutamylation threshold. Severing activity is not dependent on tubulin acetylation or detyrosination. Microtubule severing promotes reorganization of cellular microtubule arrays and the release of microtubules from the centrosome following nucleation. It is critical for the biogenesis and maintenance of complex microtubule arrays in axons, spindles and cilia. SPAST is involved in abscission step of cytokinesis and nuclear envelope reassembly during anaphase in cooperation with the ESCRT-III complex. Recruited at the midbody, probably by IST1, and participates in membrane fission during abscission together with the ESCRT-III complex. Recruited to the nuclear membrane by IST1 and mediates microtubule severing, promoting nuclear envelope sealing and mitotic spindle disassembly during late anaphase. Required for membrane traffic from the endoplasmic reticulum (ER) to the Golgi and endosome recycling. Recruited by IST1 to endosomes and regulates early endosomal tubulation and recycling by mediating microtubule severing. Probably plays a role in axon growth and the formation of axonal branches.</text>
</comment>
<evidence type="ECO:0000256" key="10">
    <source>
        <dbReference type="ARBA" id="ARBA00023136"/>
    </source>
</evidence>
<keyword evidence="16" id="KW-0256">Endoplasmic reticulum</keyword>
<dbReference type="AlphaFoldDB" id="A0A8D2DZD9"/>
<dbReference type="GO" id="GO:0005634">
    <property type="term" value="C:nucleus"/>
    <property type="evidence" value="ECO:0007669"/>
    <property type="project" value="UniProtKB-SubCell"/>
</dbReference>
<reference evidence="21" key="2">
    <citation type="submission" date="2025-09" db="UniProtKB">
        <authorList>
            <consortium name="Ensembl"/>
        </authorList>
    </citation>
    <scope>IDENTIFICATION</scope>
</reference>
<dbReference type="Gene3D" id="3.40.50.300">
    <property type="entry name" value="P-loop containing nucleotide triphosphate hydrolases"/>
    <property type="match status" value="1"/>
</dbReference>
<keyword evidence="11 16" id="KW-0206">Cytoskeleton</keyword>
<dbReference type="PANTHER" id="PTHR23074">
    <property type="entry name" value="AAA DOMAIN-CONTAINING"/>
    <property type="match status" value="1"/>
</dbReference>
<feature type="compositionally biased region" description="Polar residues" evidence="17">
    <location>
        <begin position="261"/>
        <end position="274"/>
    </location>
</feature>
<dbReference type="FunFam" id="1.20.58.80:FF:000006">
    <property type="entry name" value="Spastin"/>
    <property type="match status" value="1"/>
</dbReference>
<proteinExistence type="inferred from homology"/>
<dbReference type="GO" id="GO:0030424">
    <property type="term" value="C:axon"/>
    <property type="evidence" value="ECO:0007669"/>
    <property type="project" value="UniProtKB-SubCell"/>
</dbReference>
<keyword evidence="8 16" id="KW-0067">ATP-binding</keyword>
<comment type="similarity">
    <text evidence="16">Belongs to the AAA ATPase family. Spastin subfamily.</text>
</comment>
<comment type="subcellular location">
    <subcellularLocation>
        <location evidence="1">Cell projection</location>
        <location evidence="1">Axon</location>
    </subcellularLocation>
    <subcellularLocation>
        <location evidence="16">Membrane</location>
        <topology evidence="16">Peripheral membrane protein</topology>
    </subcellularLocation>
    <subcellularLocation>
        <location evidence="16">Endoplasmic reticulum</location>
    </subcellularLocation>
    <subcellularLocation>
        <location evidence="16">Midbody</location>
    </subcellularLocation>
    <subcellularLocation>
        <location evidence="16">Cytoplasm</location>
        <location evidence="16">Cytoskeleton</location>
        <location evidence="16">Microtubule organizing center</location>
        <location evidence="16">Centrosome</location>
    </subcellularLocation>
    <subcellularLocation>
        <location evidence="16">Cytoplasm</location>
        <location evidence="16">Cytoskeleton</location>
    </subcellularLocation>
    <subcellularLocation>
        <location evidence="16">Cytoplasm</location>
        <location evidence="16">Perinuclear region</location>
    </subcellularLocation>
    <subcellularLocation>
        <location evidence="16">Nucleus</location>
    </subcellularLocation>
    <subcellularLocation>
        <location evidence="16">Cytoplasm</location>
        <location evidence="16">Cytoskeleton</location>
        <location evidence="16">Spindle</location>
    </subcellularLocation>
    <subcellularLocation>
        <location evidence="16">Cytoplasm</location>
    </subcellularLocation>
    <text evidence="16">Forms an intramembrane hairpin-like structure in the membrane. Localization to the centrosome is independent of microtubules. Localizes to the midbody of dividing cells, and this requires CHMP1B. Enriched in the distal axons and branches of postmitotic neurons. Localizes to endoplasmic reticulum tubular network.</text>
</comment>
<organism evidence="21 22">
    <name type="scientific">Sciurus vulgaris</name>
    <name type="common">Eurasian red squirrel</name>
    <dbReference type="NCBI Taxonomy" id="55149"/>
    <lineage>
        <taxon>Eukaryota</taxon>
        <taxon>Metazoa</taxon>
        <taxon>Chordata</taxon>
        <taxon>Craniata</taxon>
        <taxon>Vertebrata</taxon>
        <taxon>Euteleostomi</taxon>
        <taxon>Mammalia</taxon>
        <taxon>Eutheria</taxon>
        <taxon>Euarchontoglires</taxon>
        <taxon>Glires</taxon>
        <taxon>Rodentia</taxon>
        <taxon>Sciuromorpha</taxon>
        <taxon>Sciuridae</taxon>
        <taxon>Sciurinae</taxon>
        <taxon>Sciurini</taxon>
        <taxon>Sciurus</taxon>
    </lineage>
</organism>
<keyword evidence="5 16" id="KW-0493">Microtubule</keyword>
<dbReference type="InterPro" id="IPR017179">
    <property type="entry name" value="Spastin"/>
</dbReference>
<dbReference type="InterPro" id="IPR003960">
    <property type="entry name" value="ATPase_AAA_CS"/>
</dbReference>
<reference evidence="21" key="1">
    <citation type="submission" date="2025-08" db="UniProtKB">
        <authorList>
            <consortium name="Ensembl"/>
        </authorList>
    </citation>
    <scope>IDENTIFICATION</scope>
</reference>
<evidence type="ECO:0000256" key="7">
    <source>
        <dbReference type="ARBA" id="ARBA00022782"/>
    </source>
</evidence>
<comment type="catalytic activity">
    <reaction evidence="15 16">
        <text>n ATP + n H2O + a microtubule = n ADP + n phosphate + (n+1) alpha/beta tubulin heterodimers.</text>
        <dbReference type="EC" id="5.6.1.1"/>
    </reaction>
</comment>
<dbReference type="GO" id="GO:0051013">
    <property type="term" value="P:microtubule severing"/>
    <property type="evidence" value="ECO:0007669"/>
    <property type="project" value="UniProtKB-UniRule"/>
</dbReference>
<dbReference type="FunFam" id="1.10.8.60:FF:000036">
    <property type="entry name" value="Spastin"/>
    <property type="match status" value="1"/>
</dbReference>
<dbReference type="Proteomes" id="UP000694564">
    <property type="component" value="Chromosome 14"/>
</dbReference>
<evidence type="ECO:0000256" key="11">
    <source>
        <dbReference type="ARBA" id="ARBA00023212"/>
    </source>
</evidence>
<dbReference type="GO" id="GO:0030496">
    <property type="term" value="C:midbody"/>
    <property type="evidence" value="ECO:0007669"/>
    <property type="project" value="UniProtKB-SubCell"/>
</dbReference>
<dbReference type="GO" id="GO:0006888">
    <property type="term" value="P:endoplasmic reticulum to Golgi vesicle-mediated transport"/>
    <property type="evidence" value="ECO:0007669"/>
    <property type="project" value="UniProtKB-UniRule"/>
</dbReference>
<feature type="compositionally biased region" description="Pro residues" evidence="17">
    <location>
        <begin position="18"/>
        <end position="28"/>
    </location>
</feature>
<dbReference type="EC" id="5.6.1.1" evidence="16"/>
<keyword evidence="7 16" id="KW-0221">Differentiation</keyword>
<evidence type="ECO:0000259" key="19">
    <source>
        <dbReference type="SMART" id="SM00382"/>
    </source>
</evidence>
<dbReference type="InterPro" id="IPR041569">
    <property type="entry name" value="AAA_lid_3"/>
</dbReference>
<feature type="transmembrane region" description="Helical" evidence="18">
    <location>
        <begin position="52"/>
        <end position="78"/>
    </location>
</feature>
<dbReference type="SMART" id="SM00382">
    <property type="entry name" value="AAA"/>
    <property type="match status" value="1"/>
</dbReference>
<evidence type="ECO:0000256" key="2">
    <source>
        <dbReference type="ARBA" id="ARBA00022473"/>
    </source>
</evidence>
<dbReference type="PROSITE" id="PS00674">
    <property type="entry name" value="AAA"/>
    <property type="match status" value="1"/>
</dbReference>
<dbReference type="PANTHER" id="PTHR23074:SF86">
    <property type="entry name" value="SPASTIN"/>
    <property type="match status" value="1"/>
</dbReference>
<dbReference type="Gene3D" id="1.20.58.80">
    <property type="entry name" value="Phosphotransferase system, lactose/cellobiose-type IIA subunit"/>
    <property type="match status" value="1"/>
</dbReference>
<feature type="domain" description="MIT" evidence="20">
    <location>
        <begin position="116"/>
        <end position="194"/>
    </location>
</feature>
<dbReference type="GO" id="GO:0016887">
    <property type="term" value="F:ATP hydrolysis activity"/>
    <property type="evidence" value="ECO:0007669"/>
    <property type="project" value="InterPro"/>
</dbReference>
<keyword evidence="4 16" id="KW-0132">Cell division</keyword>
<feature type="topological domain" description="Cytoplasmic" evidence="16">
    <location>
        <begin position="1"/>
        <end position="56"/>
    </location>
</feature>
<feature type="compositionally biased region" description="Polar residues" evidence="17">
    <location>
        <begin position="209"/>
        <end position="228"/>
    </location>
</feature>
<keyword evidence="14 16" id="KW-0131">Cell cycle</keyword>
<dbReference type="Pfam" id="PF09336">
    <property type="entry name" value="Vps4_C"/>
    <property type="match status" value="1"/>
</dbReference>
<feature type="short sequence motif" description="Nuclear localization signal" evidence="16">
    <location>
        <begin position="4"/>
        <end position="11"/>
    </location>
</feature>
<feature type="binding site" evidence="16">
    <location>
        <begin position="350"/>
        <end position="357"/>
    </location>
    <ligand>
        <name>ATP</name>
        <dbReference type="ChEBI" id="CHEBI:30616"/>
    </ligand>
</feature>
<dbReference type="Pfam" id="PF00004">
    <property type="entry name" value="AAA"/>
    <property type="match status" value="1"/>
</dbReference>
<evidence type="ECO:0000256" key="8">
    <source>
        <dbReference type="ARBA" id="ARBA00022840"/>
    </source>
</evidence>
<dbReference type="Pfam" id="PF17862">
    <property type="entry name" value="AAA_lid_3"/>
    <property type="match status" value="1"/>
</dbReference>
<evidence type="ECO:0000256" key="5">
    <source>
        <dbReference type="ARBA" id="ARBA00022701"/>
    </source>
</evidence>
<dbReference type="InterPro" id="IPR003593">
    <property type="entry name" value="AAA+_ATPase"/>
</dbReference>
<dbReference type="InterPro" id="IPR050304">
    <property type="entry name" value="MT-severing_AAA_ATPase"/>
</dbReference>
<evidence type="ECO:0000256" key="16">
    <source>
        <dbReference type="HAMAP-Rule" id="MF_03021"/>
    </source>
</evidence>
<keyword evidence="18" id="KW-1133">Transmembrane helix</keyword>
<gene>
    <name evidence="16" type="primary">SPAST</name>
    <name evidence="16" type="synonym">SPG4</name>
</gene>